<evidence type="ECO:0000256" key="6">
    <source>
        <dbReference type="ARBA" id="ARBA00022763"/>
    </source>
</evidence>
<feature type="domain" description="Proteasome activator Blm10 middle HEAT repeats region" evidence="10">
    <location>
        <begin position="266"/>
        <end position="725"/>
    </location>
</feature>
<dbReference type="GO" id="GO:0005634">
    <property type="term" value="C:nucleus"/>
    <property type="evidence" value="ECO:0007669"/>
    <property type="project" value="UniProtKB-SubCell"/>
</dbReference>
<feature type="domain" description="Proteasome activator complex subunit 4 C-terminal" evidence="9">
    <location>
        <begin position="1663"/>
        <end position="1749"/>
    </location>
</feature>
<evidence type="ECO:0000256" key="7">
    <source>
        <dbReference type="ARBA" id="ARBA00023204"/>
    </source>
</evidence>
<evidence type="ECO:0000256" key="8">
    <source>
        <dbReference type="ARBA" id="ARBA00023242"/>
    </source>
</evidence>
<dbReference type="InterPro" id="IPR016024">
    <property type="entry name" value="ARM-type_fold"/>
</dbReference>
<dbReference type="PANTHER" id="PTHR32170:SF3">
    <property type="entry name" value="PROTEASOME ACTIVATOR COMPLEX SUBUNIT 4"/>
    <property type="match status" value="1"/>
</dbReference>
<dbReference type="Pfam" id="PF16507">
    <property type="entry name" value="HEAT_PSME4_mid"/>
    <property type="match status" value="1"/>
</dbReference>
<dbReference type="InterPro" id="IPR032430">
    <property type="entry name" value="Blm10_mid"/>
</dbReference>
<dbReference type="GO" id="GO:0005829">
    <property type="term" value="C:cytosol"/>
    <property type="evidence" value="ECO:0007669"/>
    <property type="project" value="TreeGrafter"/>
</dbReference>
<dbReference type="SUPFAM" id="SSF48371">
    <property type="entry name" value="ARM repeat"/>
    <property type="match status" value="1"/>
</dbReference>
<evidence type="ECO:0000259" key="9">
    <source>
        <dbReference type="Pfam" id="PF11919"/>
    </source>
</evidence>
<organism evidence="12 13">
    <name type="scientific">Rotaria magnacalcarata</name>
    <dbReference type="NCBI Taxonomy" id="392030"/>
    <lineage>
        <taxon>Eukaryota</taxon>
        <taxon>Metazoa</taxon>
        <taxon>Spiralia</taxon>
        <taxon>Gnathifera</taxon>
        <taxon>Rotifera</taxon>
        <taxon>Eurotatoria</taxon>
        <taxon>Bdelloidea</taxon>
        <taxon>Philodinida</taxon>
        <taxon>Philodinidae</taxon>
        <taxon>Rotaria</taxon>
    </lineage>
</organism>
<evidence type="ECO:0008006" key="14">
    <source>
        <dbReference type="Google" id="ProtNLM"/>
    </source>
</evidence>
<keyword evidence="7" id="KW-0234">DNA repair</keyword>
<proteinExistence type="inferred from homology"/>
<dbReference type="GO" id="GO:0016504">
    <property type="term" value="F:peptidase activator activity"/>
    <property type="evidence" value="ECO:0007669"/>
    <property type="project" value="InterPro"/>
</dbReference>
<evidence type="ECO:0000313" key="13">
    <source>
        <dbReference type="Proteomes" id="UP000663824"/>
    </source>
</evidence>
<protein>
    <recommendedName>
        <fullName evidence="14">Proteasome activator complex subunit 4</fullName>
    </recommendedName>
</protein>
<evidence type="ECO:0000259" key="10">
    <source>
        <dbReference type="Pfam" id="PF16507"/>
    </source>
</evidence>
<dbReference type="Pfam" id="PF11919">
    <property type="entry name" value="PSME4_C"/>
    <property type="match status" value="1"/>
</dbReference>
<comment type="similarity">
    <text evidence="3">Belongs to the BLM10 family.</text>
</comment>
<evidence type="ECO:0000256" key="5">
    <source>
        <dbReference type="ARBA" id="ARBA00022737"/>
    </source>
</evidence>
<keyword evidence="4" id="KW-0963">Cytoplasm</keyword>
<evidence type="ECO:0000256" key="1">
    <source>
        <dbReference type="ARBA" id="ARBA00004123"/>
    </source>
</evidence>
<evidence type="ECO:0000256" key="4">
    <source>
        <dbReference type="ARBA" id="ARBA00022490"/>
    </source>
</evidence>
<dbReference type="PANTHER" id="PTHR32170">
    <property type="entry name" value="PROTEASOME ACTIVATOR COMPLEX SUBUNIT 4"/>
    <property type="match status" value="1"/>
</dbReference>
<dbReference type="GO" id="GO:0006281">
    <property type="term" value="P:DNA repair"/>
    <property type="evidence" value="ECO:0007669"/>
    <property type="project" value="UniProtKB-KW"/>
</dbReference>
<dbReference type="EMBL" id="CAJNRE010014797">
    <property type="protein sequence ID" value="CAF2131320.1"/>
    <property type="molecule type" value="Genomic_DNA"/>
</dbReference>
<evidence type="ECO:0000256" key="3">
    <source>
        <dbReference type="ARBA" id="ARBA00005739"/>
    </source>
</evidence>
<dbReference type="Proteomes" id="UP000663824">
    <property type="component" value="Unassembled WGS sequence"/>
</dbReference>
<dbReference type="Pfam" id="PF23096">
    <property type="entry name" value="HEAT_PSME4"/>
    <property type="match status" value="1"/>
</dbReference>
<name>A0A816W0P6_9BILA</name>
<dbReference type="GO" id="GO:0010499">
    <property type="term" value="P:proteasomal ubiquitin-independent protein catabolic process"/>
    <property type="evidence" value="ECO:0007669"/>
    <property type="project" value="TreeGrafter"/>
</dbReference>
<gene>
    <name evidence="12" type="ORF">MBJ925_LOCUS27652</name>
</gene>
<evidence type="ECO:0000259" key="11">
    <source>
        <dbReference type="Pfam" id="PF23096"/>
    </source>
</evidence>
<keyword evidence="8" id="KW-0539">Nucleus</keyword>
<dbReference type="GO" id="GO:0070628">
    <property type="term" value="F:proteasome binding"/>
    <property type="evidence" value="ECO:0007669"/>
    <property type="project" value="InterPro"/>
</dbReference>
<dbReference type="InterPro" id="IPR021843">
    <property type="entry name" value="PSME4_C"/>
</dbReference>
<keyword evidence="5" id="KW-0677">Repeat</keyword>
<evidence type="ECO:0000256" key="2">
    <source>
        <dbReference type="ARBA" id="ARBA00004496"/>
    </source>
</evidence>
<dbReference type="InterPro" id="IPR035309">
    <property type="entry name" value="PSME4"/>
</dbReference>
<evidence type="ECO:0000313" key="12">
    <source>
        <dbReference type="EMBL" id="CAF2131320.1"/>
    </source>
</evidence>
<feature type="domain" description="Proteasome activator complex subunit 4-like HEAT repeat-like" evidence="11">
    <location>
        <begin position="1093"/>
        <end position="1364"/>
    </location>
</feature>
<comment type="caution">
    <text evidence="12">The sequence shown here is derived from an EMBL/GenBank/DDBJ whole genome shotgun (WGS) entry which is preliminary data.</text>
</comment>
<keyword evidence="6" id="KW-0227">DNA damage</keyword>
<reference evidence="12" key="1">
    <citation type="submission" date="2021-02" db="EMBL/GenBank/DDBJ databases">
        <authorList>
            <person name="Nowell W R."/>
        </authorList>
    </citation>
    <scope>NUCLEOTIDE SEQUENCE</scope>
</reference>
<comment type="subcellular location">
    <subcellularLocation>
        <location evidence="2">Cytoplasm</location>
    </subcellularLocation>
    <subcellularLocation>
        <location evidence="1">Nucleus</location>
    </subcellularLocation>
</comment>
<accession>A0A816W0P6</accession>
<dbReference type="InterPro" id="IPR055455">
    <property type="entry name" value="HEAT_PSME4"/>
</dbReference>
<sequence>MRADDHKINSTCDTNTDEMMQENNLQKPNIYNKYLPFYDSIKRQGVSKFDEIRENLSRSIQLNELQPGFSFWSNALQEFITLYGFYFTKTNHLKLVNFYLSVLSITDLQYTSVHICCELLSELLRKTRLITRDDLVIDWHTLYRWAKLIHSNHDKAHALVTLPEFVLHIVELWLSEFFNIWESIYNRTVWELHMIGIFSSVAWNNIGYIDWEPWLAQIFTRILRGFSVPVGKMQLSPQRYRYSTNEIARWIIAMMGNGSACLKYLGDLLMAMKSFYHPSNTGRFQESLSDFFSERKAHPLWWFQPRGSYRLTEQNITDFVNCIKDYVFISIFNKEHGQKAIEACKYLSMLRPELIVPPVIEKLFSSIENITEPHRFTAIVDCLTYLARQLVRQTSSYSEGQAYVLPLLMSVLPGIDLNDPKKIYTTLKFLNTVLSLITCVDCSSAVQIRDDLTDIEKQVCLSTKSFENFISTFLDRVFQMIEHLSSDMFDTTVITDEVNIDYRDIELLLESILRNITGQCSSKIYWFVQEKLTNFLSGAYFSPKVKGFVSAVVRALLHGNPVEALKCVLPKTCESIEKIMNHADTTELFINGKEDLELIWYLTLFSELVRARGDTLLIYKPMIMSIFNRSIHIVHKYSYEILANAARDLLESLSYVYPIEYRLTIENLDEPFIDFLPIRVWGQPVDFDRFQMQYHIPNVDEIDFACEFVKAFLYSELTLLNEKILKLSNQERSRSLSFVYNIALGYFHMIPRIESEQLADLVLSVVPYNSKYQFQTSTYMRESKFNENLRMRLVNDIGKLLDLLVKNHLDDVASMKKALEILSLSSIYYGVSKKDNAVRYRYFNSNKKIFKNQMCDERRALRFLAIETMALQIEDFILSNSEPMTHIDEQVVFRLFELSLHQYIEIRRTAQSELFSVLNHYAFSSNMIADRIVEVLKTANETDHDQVKGCLYILLGNDSFFLPTKISWSKMEKLWPSIASVNHSEKRSITNLIQRISHKIEKLFVTKEINQNANEESTRAAITLWCAIESKELETGNKLHEQQNLANTQSYNNLMEQLNSLITSNTTWKQQQVAMSMMFHLFQKYIPMSCSCIRTCVDLLVHDNVELREYAIKSIAAICRLQKPPRIYVEKPLGEILQHNGQSSVTIINDAYHPGDRMDNAWLTIDGYIPPTTQSEWEQTCFLDKSFHGYYTWPKMIKYSINKRERYSQNNMPEQAAILYNRFIDKNFVKRMTQFMILDHDNVDGQTEFDTIRFAAFKGLFRNFGLAFIDNFMEQLYMLIHEKTKEKQNGSHRVAAEIVAGIIRGSKYWTIEMLDELWKNLTVFLNEVCSNLNSNTCSCWGSCFKYAMENVDPRRMYRPIQFLQSLINNPAVINISSVTSLWYIIQQLDVFKWRVPSIWCYINDHVKKLLHHSFTAIRDRMAIVLSISLIFDLTLFHGESIRQPNIDQTIDEIHEQLHRAIKSYEEKPLTNVSDQIVEIDPEVREALNFIDTVILIHTKIFFFCSQPIKNSIIRIFPTLCNIESIVAHDDVVKTNLAISRLNVGMAYLNVNFVEALIKQLEHVYESSTWHARQVAIDFVQTMIFSNLFNARSYANRIHDFVLKSLSDEQYEVRIIASTTLSGLYQCGYIQVTDEDLKYFRIMSKTNYFTKINTKKVISTNDIIKRHAGVLGLCAIVLSNPYDIPMYVPDVLMLLCEHPHDSHLIQKSIKQCLSDFRHTHHDSWHEHREKFTDDQIVILTDVLISHTYYA</sequence>